<feature type="non-terminal residue" evidence="1">
    <location>
        <position position="65"/>
    </location>
</feature>
<dbReference type="GO" id="GO:0016787">
    <property type="term" value="F:hydrolase activity"/>
    <property type="evidence" value="ECO:0007669"/>
    <property type="project" value="UniProtKB-KW"/>
</dbReference>
<accession>A0ABW3MIU5</accession>
<dbReference type="InterPro" id="IPR029058">
    <property type="entry name" value="AB_hydrolase_fold"/>
</dbReference>
<dbReference type="Proteomes" id="UP001597045">
    <property type="component" value="Unassembled WGS sequence"/>
</dbReference>
<sequence length="65" mass="6519">MDTTTSADGTTIALDVTGQGPTVVLVGGAFNDRTTVAGLAGELSADFTAVAYDRRGRGDSGDTKP</sequence>
<dbReference type="SUPFAM" id="SSF53474">
    <property type="entry name" value="alpha/beta-Hydrolases"/>
    <property type="match status" value="1"/>
</dbReference>
<comment type="caution">
    <text evidence="1">The sequence shown here is derived from an EMBL/GenBank/DDBJ whole genome shotgun (WGS) entry which is preliminary data.</text>
</comment>
<evidence type="ECO:0000313" key="2">
    <source>
        <dbReference type="Proteomes" id="UP001597045"/>
    </source>
</evidence>
<proteinExistence type="predicted"/>
<name>A0ABW3MIU5_9PSEU</name>
<gene>
    <name evidence="1" type="ORF">ACFQ1S_27505</name>
</gene>
<dbReference type="Gene3D" id="3.40.50.1820">
    <property type="entry name" value="alpha/beta hydrolase"/>
    <property type="match status" value="1"/>
</dbReference>
<keyword evidence="2" id="KW-1185">Reference proteome</keyword>
<keyword evidence="1" id="KW-0378">Hydrolase</keyword>
<protein>
    <submittedName>
        <fullName evidence="1">Alpha/beta fold hydrolase</fullName>
    </submittedName>
</protein>
<reference evidence="2" key="1">
    <citation type="journal article" date="2019" name="Int. J. Syst. Evol. Microbiol.">
        <title>The Global Catalogue of Microorganisms (GCM) 10K type strain sequencing project: providing services to taxonomists for standard genome sequencing and annotation.</title>
        <authorList>
            <consortium name="The Broad Institute Genomics Platform"/>
            <consortium name="The Broad Institute Genome Sequencing Center for Infectious Disease"/>
            <person name="Wu L."/>
            <person name="Ma J."/>
        </authorList>
    </citation>
    <scope>NUCLEOTIDE SEQUENCE [LARGE SCALE GENOMIC DNA]</scope>
    <source>
        <strain evidence="2">JCM 31486</strain>
    </source>
</reference>
<organism evidence="1 2">
    <name type="scientific">Kibdelosporangium lantanae</name>
    <dbReference type="NCBI Taxonomy" id="1497396"/>
    <lineage>
        <taxon>Bacteria</taxon>
        <taxon>Bacillati</taxon>
        <taxon>Actinomycetota</taxon>
        <taxon>Actinomycetes</taxon>
        <taxon>Pseudonocardiales</taxon>
        <taxon>Pseudonocardiaceae</taxon>
        <taxon>Kibdelosporangium</taxon>
    </lineage>
</organism>
<evidence type="ECO:0000313" key="1">
    <source>
        <dbReference type="EMBL" id="MFD1049015.1"/>
    </source>
</evidence>
<dbReference type="EMBL" id="JBHTIS010001925">
    <property type="protein sequence ID" value="MFD1049015.1"/>
    <property type="molecule type" value="Genomic_DNA"/>
</dbReference>